<keyword evidence="10" id="KW-1185">Reference proteome</keyword>
<dbReference type="STRING" id="715226.ABI_10530"/>
<dbReference type="InterPro" id="IPR023296">
    <property type="entry name" value="Glyco_hydro_beta-prop_sf"/>
</dbReference>
<dbReference type="AlphaFoldDB" id="F4QH79"/>
<feature type="site" description="Important for catalytic activity, responsible for pKa modulation of the active site Glu and correct orientation of both the proton donor and substrate" evidence="7">
    <location>
        <position position="175"/>
    </location>
</feature>
<evidence type="ECO:0000256" key="4">
    <source>
        <dbReference type="ARBA" id="ARBA00023277"/>
    </source>
</evidence>
<dbReference type="GO" id="GO:0045493">
    <property type="term" value="P:xylan catabolic process"/>
    <property type="evidence" value="ECO:0007669"/>
    <property type="project" value="UniProtKB-KW"/>
</dbReference>
<dbReference type="InterPro" id="IPR006710">
    <property type="entry name" value="Glyco_hydro_43"/>
</dbReference>
<keyword evidence="3 8" id="KW-0378">Hydrolase</keyword>
<gene>
    <name evidence="9" type="ORF">ABI_10530</name>
</gene>
<name>F4QH79_9CAUL</name>
<evidence type="ECO:0000256" key="5">
    <source>
        <dbReference type="ARBA" id="ARBA00023295"/>
    </source>
</evidence>
<comment type="similarity">
    <text evidence="1 8">Belongs to the glycosyl hydrolase 43 family.</text>
</comment>
<protein>
    <submittedName>
        <fullName evidence="9">Xylosidase/arabinosidase</fullName>
        <ecNumber evidence="9">3.2.1.55</ecNumber>
    </submittedName>
</protein>
<dbReference type="SUPFAM" id="SSF75005">
    <property type="entry name" value="Arabinanase/levansucrase/invertase"/>
    <property type="match status" value="1"/>
</dbReference>
<dbReference type="HOGENOM" id="CLU_1072183_0_0_5"/>
<feature type="active site" description="Proton acceptor" evidence="6">
    <location>
        <position position="49"/>
    </location>
</feature>
<dbReference type="PANTHER" id="PTHR43772:SF2">
    <property type="entry name" value="PUTATIVE (AFU_ORTHOLOGUE AFUA_2G04480)-RELATED"/>
    <property type="match status" value="1"/>
</dbReference>
<dbReference type="EMBL" id="GL883077">
    <property type="protein sequence ID" value="EGF92616.1"/>
    <property type="molecule type" value="Genomic_DNA"/>
</dbReference>
<dbReference type="eggNOG" id="COG3507">
    <property type="taxonomic scope" value="Bacteria"/>
</dbReference>
<dbReference type="PROSITE" id="PS51318">
    <property type="entry name" value="TAT"/>
    <property type="match status" value="1"/>
</dbReference>
<dbReference type="Gene3D" id="2.115.10.20">
    <property type="entry name" value="Glycosyl hydrolase domain, family 43"/>
    <property type="match status" value="1"/>
</dbReference>
<organism evidence="9 10">
    <name type="scientific">Asticcacaulis biprosthecium C19</name>
    <dbReference type="NCBI Taxonomy" id="715226"/>
    <lineage>
        <taxon>Bacteria</taxon>
        <taxon>Pseudomonadati</taxon>
        <taxon>Pseudomonadota</taxon>
        <taxon>Alphaproteobacteria</taxon>
        <taxon>Caulobacterales</taxon>
        <taxon>Caulobacteraceae</taxon>
        <taxon>Asticcacaulis</taxon>
    </lineage>
</organism>
<evidence type="ECO:0000313" key="10">
    <source>
        <dbReference type="Proteomes" id="UP000006512"/>
    </source>
</evidence>
<dbReference type="InterPro" id="IPR006311">
    <property type="entry name" value="TAT_signal"/>
</dbReference>
<keyword evidence="4" id="KW-0119">Carbohydrate metabolism</keyword>
<evidence type="ECO:0000256" key="6">
    <source>
        <dbReference type="PIRSR" id="PIRSR606710-1"/>
    </source>
</evidence>
<evidence type="ECO:0000256" key="8">
    <source>
        <dbReference type="RuleBase" id="RU361187"/>
    </source>
</evidence>
<reference evidence="10" key="1">
    <citation type="submission" date="2011-03" db="EMBL/GenBank/DDBJ databases">
        <title>Draft genome sequence of Brevundimonas diminuta.</title>
        <authorList>
            <person name="Brown P.J.B."/>
            <person name="Buechlein A."/>
            <person name="Hemmerich C."/>
            <person name="Brun Y.V."/>
        </authorList>
    </citation>
    <scope>NUCLEOTIDE SEQUENCE [LARGE SCALE GENOMIC DNA]</scope>
    <source>
        <strain evidence="10">C19</strain>
    </source>
</reference>
<dbReference type="PANTHER" id="PTHR43772">
    <property type="entry name" value="ENDO-1,4-BETA-XYLANASE"/>
    <property type="match status" value="1"/>
</dbReference>
<evidence type="ECO:0000256" key="1">
    <source>
        <dbReference type="ARBA" id="ARBA00009865"/>
    </source>
</evidence>
<proteinExistence type="inferred from homology"/>
<keyword evidence="2" id="KW-0858">Xylan degradation</keyword>
<keyword evidence="5 8" id="KW-0326">Glycosidase</keyword>
<dbReference type="Pfam" id="PF04616">
    <property type="entry name" value="Glyco_hydro_43"/>
    <property type="match status" value="1"/>
</dbReference>
<evidence type="ECO:0000313" key="9">
    <source>
        <dbReference type="EMBL" id="EGF92616.1"/>
    </source>
</evidence>
<dbReference type="Proteomes" id="UP000006512">
    <property type="component" value="Unassembled WGS sequence"/>
</dbReference>
<feature type="active site" description="Proton donor" evidence="6">
    <location>
        <position position="221"/>
    </location>
</feature>
<evidence type="ECO:0000256" key="3">
    <source>
        <dbReference type="ARBA" id="ARBA00022801"/>
    </source>
</evidence>
<keyword evidence="2" id="KW-0624">Polysaccharide degradation</keyword>
<evidence type="ECO:0000256" key="2">
    <source>
        <dbReference type="ARBA" id="ARBA00022651"/>
    </source>
</evidence>
<dbReference type="EC" id="3.2.1.55" evidence="9"/>
<sequence length="259" mass="28495">MTKKLDRRAVLSASAALAVLASDAGRVLAHPAGDAASSNPIFRDVFTADPAALVYQDRLYVYAGHDNAKEGQFFTMPGWRLYSSDDAKAWTSHGYVLRPEAFSYGRADVAWAAQVVEKDGKFYFYTTLRLRESEHHAIAVAVGDRPEGPFTDARGTPLITDGMTTDSKRTNADIDPTVFIDVDGTAWMAWGNGDCYLVKLKPNMIELDGPIHRLDLVNYAEGPWLFRRGDLYYNVYAGEFNGSAPEHIGYSTAPSMLGP</sequence>
<accession>F4QH79</accession>
<dbReference type="GO" id="GO:0046556">
    <property type="term" value="F:alpha-L-arabinofuranosidase activity"/>
    <property type="evidence" value="ECO:0007669"/>
    <property type="project" value="UniProtKB-EC"/>
</dbReference>
<dbReference type="RefSeq" id="WP_006271796.1">
    <property type="nucleotide sequence ID" value="NZ_GL883077.1"/>
</dbReference>
<evidence type="ECO:0000256" key="7">
    <source>
        <dbReference type="PIRSR" id="PIRSR606710-2"/>
    </source>
</evidence>
<dbReference type="InterPro" id="IPR052176">
    <property type="entry name" value="Glycosyl_Hydrlase_43_Enz"/>
</dbReference>